<dbReference type="AlphaFoldDB" id="A0A511JPT7"/>
<organism evidence="1 2">
    <name type="scientific">Cellulomonas terrae</name>
    <dbReference type="NCBI Taxonomy" id="311234"/>
    <lineage>
        <taxon>Bacteria</taxon>
        <taxon>Bacillati</taxon>
        <taxon>Actinomycetota</taxon>
        <taxon>Actinomycetes</taxon>
        <taxon>Micrococcales</taxon>
        <taxon>Cellulomonadaceae</taxon>
        <taxon>Cellulomonas</taxon>
    </lineage>
</organism>
<evidence type="ECO:0000313" key="2">
    <source>
        <dbReference type="Proteomes" id="UP000321049"/>
    </source>
</evidence>
<dbReference type="SUPFAM" id="SSF48371">
    <property type="entry name" value="ARM repeat"/>
    <property type="match status" value="1"/>
</dbReference>
<dbReference type="InterPro" id="IPR016024">
    <property type="entry name" value="ARM-type_fold"/>
</dbReference>
<comment type="caution">
    <text evidence="1">The sequence shown here is derived from an EMBL/GenBank/DDBJ whole genome shotgun (WGS) entry which is preliminary data.</text>
</comment>
<gene>
    <name evidence="1" type="ORF">CTE05_35940</name>
</gene>
<keyword evidence="2" id="KW-1185">Reference proteome</keyword>
<evidence type="ECO:0008006" key="3">
    <source>
        <dbReference type="Google" id="ProtNLM"/>
    </source>
</evidence>
<name>A0A511JPT7_9CELL</name>
<dbReference type="PANTHER" id="PTHR41291">
    <property type="entry name" value="DNA ALKYLATION REPAIR PROTEIN"/>
    <property type="match status" value="1"/>
</dbReference>
<evidence type="ECO:0000313" key="1">
    <source>
        <dbReference type="EMBL" id="GEM00048.1"/>
    </source>
</evidence>
<protein>
    <recommendedName>
        <fullName evidence="3">DNA alkylation repair protein</fullName>
    </recommendedName>
</protein>
<dbReference type="CDD" id="cd06561">
    <property type="entry name" value="AlkD_like"/>
    <property type="match status" value="1"/>
</dbReference>
<accession>A0A511JPT7</accession>
<dbReference type="EMBL" id="BJWH01000026">
    <property type="protein sequence ID" value="GEM00048.1"/>
    <property type="molecule type" value="Genomic_DNA"/>
</dbReference>
<reference evidence="1 2" key="1">
    <citation type="submission" date="2019-07" db="EMBL/GenBank/DDBJ databases">
        <title>Whole genome shotgun sequence of Cellulomonas terrae NBRC 100819.</title>
        <authorList>
            <person name="Hosoyama A."/>
            <person name="Uohara A."/>
            <person name="Ohji S."/>
            <person name="Ichikawa N."/>
        </authorList>
    </citation>
    <scope>NUCLEOTIDE SEQUENCE [LARGE SCALE GENOMIC DNA]</scope>
    <source>
        <strain evidence="1 2">NBRC 100819</strain>
    </source>
</reference>
<dbReference type="Pfam" id="PF08713">
    <property type="entry name" value="DNA_alkylation"/>
    <property type="match status" value="1"/>
</dbReference>
<dbReference type="Gene3D" id="1.25.10.90">
    <property type="match status" value="1"/>
</dbReference>
<dbReference type="PANTHER" id="PTHR41291:SF1">
    <property type="entry name" value="DNA ALKYLATION REPAIR PROTEIN"/>
    <property type="match status" value="1"/>
</dbReference>
<dbReference type="Proteomes" id="UP000321049">
    <property type="component" value="Unassembled WGS sequence"/>
</dbReference>
<sequence>MQASEVLDMLRDHASPDARALLGPRYGIHVDEALGVSMADMKRVARVLGRDHTLAADLWATGVYEARVVAGLVDDPRAVTVEQMDSWCADFDSWAICDTVCFTLFDRAPGAWTRLGPWAAHDALFVRRASFALLWSLALHDHAASDDAFRAALDLVEKHAGDERPLVGKSISMALRAVSRRSADLRAAVVATAERLGDSDSLPARRVGRTALRELG</sequence>
<proteinExistence type="predicted"/>
<dbReference type="InterPro" id="IPR014825">
    <property type="entry name" value="DNA_alkylation"/>
</dbReference>